<dbReference type="InterPro" id="IPR015422">
    <property type="entry name" value="PyrdxlP-dep_Trfase_small"/>
</dbReference>
<dbReference type="RefSeq" id="WP_225320193.1">
    <property type="nucleotide sequence ID" value="NZ_AP018733.1"/>
</dbReference>
<dbReference type="SUPFAM" id="SSF53383">
    <property type="entry name" value="PLP-dependent transferases"/>
    <property type="match status" value="1"/>
</dbReference>
<dbReference type="PANTHER" id="PTHR46577:SF1">
    <property type="entry name" value="HTH-TYPE TRANSCRIPTIONAL REGULATORY PROTEIN GABR"/>
    <property type="match status" value="1"/>
</dbReference>
<dbReference type="CDD" id="cd00609">
    <property type="entry name" value="AAT_like"/>
    <property type="match status" value="1"/>
</dbReference>
<dbReference type="Pfam" id="PF00392">
    <property type="entry name" value="GntR"/>
    <property type="match status" value="1"/>
</dbReference>
<dbReference type="CDD" id="cd07377">
    <property type="entry name" value="WHTH_GntR"/>
    <property type="match status" value="1"/>
</dbReference>
<dbReference type="InterPro" id="IPR036388">
    <property type="entry name" value="WH-like_DNA-bd_sf"/>
</dbReference>
<evidence type="ECO:0000313" key="8">
    <source>
        <dbReference type="Proteomes" id="UP000502345"/>
    </source>
</evidence>
<organism evidence="7 8">
    <name type="scientific">Rhodococcus erythropolis</name>
    <name type="common">Arthrobacter picolinophilus</name>
    <dbReference type="NCBI Taxonomy" id="1833"/>
    <lineage>
        <taxon>Bacteria</taxon>
        <taxon>Bacillati</taxon>
        <taxon>Actinomycetota</taxon>
        <taxon>Actinomycetes</taxon>
        <taxon>Mycobacteriales</taxon>
        <taxon>Nocardiaceae</taxon>
        <taxon>Rhodococcus</taxon>
        <taxon>Rhodococcus erythropolis group</taxon>
    </lineage>
</organism>
<dbReference type="InterPro" id="IPR004839">
    <property type="entry name" value="Aminotransferase_I/II_large"/>
</dbReference>
<evidence type="ECO:0000256" key="5">
    <source>
        <dbReference type="ARBA" id="ARBA00023163"/>
    </source>
</evidence>
<feature type="domain" description="HTH gntR-type" evidence="6">
    <location>
        <begin position="15"/>
        <end position="83"/>
    </location>
</feature>
<proteinExistence type="inferred from homology"/>
<dbReference type="SUPFAM" id="SSF46785">
    <property type="entry name" value="Winged helix' DNA-binding domain"/>
    <property type="match status" value="1"/>
</dbReference>
<dbReference type="PROSITE" id="PS50949">
    <property type="entry name" value="HTH_GNTR"/>
    <property type="match status" value="1"/>
</dbReference>
<evidence type="ECO:0000256" key="3">
    <source>
        <dbReference type="ARBA" id="ARBA00023015"/>
    </source>
</evidence>
<dbReference type="SMART" id="SM00345">
    <property type="entry name" value="HTH_GNTR"/>
    <property type="match status" value="1"/>
</dbReference>
<dbReference type="InterPro" id="IPR015424">
    <property type="entry name" value="PyrdxlP-dep_Trfase"/>
</dbReference>
<dbReference type="Gene3D" id="3.40.640.10">
    <property type="entry name" value="Type I PLP-dependent aspartate aminotransferase-like (Major domain)"/>
    <property type="match status" value="1"/>
</dbReference>
<dbReference type="GO" id="GO:0030170">
    <property type="term" value="F:pyridoxal phosphate binding"/>
    <property type="evidence" value="ECO:0007669"/>
    <property type="project" value="InterPro"/>
</dbReference>
<accession>A0A6G9D2W0</accession>
<dbReference type="InterPro" id="IPR036390">
    <property type="entry name" value="WH_DNA-bd_sf"/>
</dbReference>
<evidence type="ECO:0000256" key="1">
    <source>
        <dbReference type="ARBA" id="ARBA00005384"/>
    </source>
</evidence>
<sequence length="444" mass="47429">MTSTVADQVRLYVVRGTAGEISEGIRNLISAGVLAPGDALPPIRALADDLEVHRNTVAGAYRLLVAAGVVETQGRRGSFVRAIPFLEGEGGIALPGSVDLASGNPDPALLPDLRASLDRTTYTPRLYGAAATEPLLDSWARSSIEDEVLRPCSITITNGAVDAVERLLTAHLTRGDAVAIEDPCFLASIGTLKANSFRAVPMDIDTSGITPQGLLRALESGVRAIICTPRAHNPTGVSMSADRAAILGSILAEFPHVLVIEDDHFSAVSSNRYCRLAPMSTTRWALVRSVSKFLGPDLRVAVVASDLDTGIRLSTHLRSGANWVSHLQQRLSAELLSDPTVIDGLANARAVYERRRTLLKSALSEHDIEVPDTFDGLNVWVPLDRDSEPIVERLAESGWLVRDGSQFSATPGQCHRALRVTASTITSDQAREFASALAEILASP</sequence>
<keyword evidence="2" id="KW-0663">Pyridoxal phosphate</keyword>
<keyword evidence="5" id="KW-0804">Transcription</keyword>
<name>A0A6G9D2W0_RHOER</name>
<comment type="similarity">
    <text evidence="1">In the C-terminal section; belongs to the class-I pyridoxal-phosphate-dependent aminotransferase family.</text>
</comment>
<evidence type="ECO:0000259" key="6">
    <source>
        <dbReference type="PROSITE" id="PS50949"/>
    </source>
</evidence>
<dbReference type="Proteomes" id="UP000502345">
    <property type="component" value="Chromosome"/>
</dbReference>
<evidence type="ECO:0000256" key="4">
    <source>
        <dbReference type="ARBA" id="ARBA00023125"/>
    </source>
</evidence>
<gene>
    <name evidence="7" type="ORF">G9444_6063</name>
</gene>
<dbReference type="Pfam" id="PF00155">
    <property type="entry name" value="Aminotran_1_2"/>
    <property type="match status" value="1"/>
</dbReference>
<dbReference type="PANTHER" id="PTHR46577">
    <property type="entry name" value="HTH-TYPE TRANSCRIPTIONAL REGULATORY PROTEIN GABR"/>
    <property type="match status" value="1"/>
</dbReference>
<dbReference type="InterPro" id="IPR000524">
    <property type="entry name" value="Tscrpt_reg_HTH_GntR"/>
</dbReference>
<dbReference type="Gene3D" id="3.90.1150.10">
    <property type="entry name" value="Aspartate Aminotransferase, domain 1"/>
    <property type="match status" value="1"/>
</dbReference>
<dbReference type="EMBL" id="CP050124">
    <property type="protein sequence ID" value="QIP43306.1"/>
    <property type="molecule type" value="Genomic_DNA"/>
</dbReference>
<keyword evidence="4" id="KW-0238">DNA-binding</keyword>
<reference evidence="7 8" key="1">
    <citation type="submission" date="2020-03" db="EMBL/GenBank/DDBJ databases">
        <title>Screen low temperature-resistant strains for efficient degradation of petroleum hydrocarbons under the low temperature.</title>
        <authorList>
            <person name="Wang Y."/>
            <person name="Chen J."/>
        </authorList>
    </citation>
    <scope>NUCLEOTIDE SEQUENCE [LARGE SCALE GENOMIC DNA]</scope>
    <source>
        <strain evidence="7 8">KB1</strain>
    </source>
</reference>
<dbReference type="InterPro" id="IPR051446">
    <property type="entry name" value="HTH_trans_reg/aminotransferase"/>
</dbReference>
<dbReference type="AlphaFoldDB" id="A0A6G9D2W0"/>
<evidence type="ECO:0000313" key="7">
    <source>
        <dbReference type="EMBL" id="QIP43306.1"/>
    </source>
</evidence>
<dbReference type="GO" id="GO:0003677">
    <property type="term" value="F:DNA binding"/>
    <property type="evidence" value="ECO:0007669"/>
    <property type="project" value="UniProtKB-KW"/>
</dbReference>
<protein>
    <submittedName>
        <fullName evidence="7">GntR family transcriptional regulator</fullName>
    </submittedName>
</protein>
<keyword evidence="3" id="KW-0805">Transcription regulation</keyword>
<dbReference type="Gene3D" id="1.10.10.10">
    <property type="entry name" value="Winged helix-like DNA-binding domain superfamily/Winged helix DNA-binding domain"/>
    <property type="match status" value="1"/>
</dbReference>
<evidence type="ECO:0000256" key="2">
    <source>
        <dbReference type="ARBA" id="ARBA00022898"/>
    </source>
</evidence>
<dbReference type="InterPro" id="IPR015421">
    <property type="entry name" value="PyrdxlP-dep_Trfase_major"/>
</dbReference>
<dbReference type="GO" id="GO:0003700">
    <property type="term" value="F:DNA-binding transcription factor activity"/>
    <property type="evidence" value="ECO:0007669"/>
    <property type="project" value="InterPro"/>
</dbReference>